<reference evidence="2 3" key="1">
    <citation type="submission" date="2024-02" db="EMBL/GenBank/DDBJ databases">
        <authorList>
            <person name="Grouzdev D."/>
        </authorList>
    </citation>
    <scope>NUCLEOTIDE SEQUENCE [LARGE SCALE GENOMIC DNA]</scope>
    <source>
        <strain evidence="2 3">9N</strain>
    </source>
</reference>
<organism evidence="2 3">
    <name type="scientific">Methylocystis borbori</name>
    <dbReference type="NCBI Taxonomy" id="3118750"/>
    <lineage>
        <taxon>Bacteria</taxon>
        <taxon>Pseudomonadati</taxon>
        <taxon>Pseudomonadota</taxon>
        <taxon>Alphaproteobacteria</taxon>
        <taxon>Hyphomicrobiales</taxon>
        <taxon>Methylocystaceae</taxon>
        <taxon>Methylocystis</taxon>
    </lineage>
</organism>
<proteinExistence type="predicted"/>
<dbReference type="Gene3D" id="2.120.10.10">
    <property type="match status" value="1"/>
</dbReference>
<keyword evidence="3" id="KW-1185">Reference proteome</keyword>
<dbReference type="SUPFAM" id="SSF50939">
    <property type="entry name" value="Sialidases"/>
    <property type="match status" value="1"/>
</dbReference>
<evidence type="ECO:0000313" key="2">
    <source>
        <dbReference type="EMBL" id="MEF3365116.1"/>
    </source>
</evidence>
<name>A0ABU7XCK5_9HYPH</name>
<dbReference type="EC" id="3.2.1.-" evidence="2"/>
<dbReference type="RefSeq" id="WP_332080020.1">
    <property type="nucleotide sequence ID" value="NZ_JAZHYN010000002.1"/>
</dbReference>
<keyword evidence="2" id="KW-0378">Hydrolase</keyword>
<comment type="caution">
    <text evidence="2">The sequence shown here is derived from an EMBL/GenBank/DDBJ whole genome shotgun (WGS) entry which is preliminary data.</text>
</comment>
<evidence type="ECO:0000259" key="1">
    <source>
        <dbReference type="Pfam" id="PF13088"/>
    </source>
</evidence>
<dbReference type="InterPro" id="IPR036278">
    <property type="entry name" value="Sialidase_sf"/>
</dbReference>
<sequence>MRWAAVTVESPKQADGEHAGHAMRLPNGVVSLDVVADGARLHLLIGKHQDGRASLWHQVSIDAGRNWSEAVEVQGPPGAGAVFMRGSDARIVAHGKNLIAIWTSKVEGNKHGGAGPMVASRSTNGGKSWAPTPAPADWPKGPHAFFTLGADAKALHAAWLDSRDGEVPVEGAQAMRYAFSLDGGVTWSRNSTLDDVTCACCWNAGRADEAGNFYVLYRDKQPSDMALGVVDAKTKQWTRLATVGAFGWDFPGCPHIGGGLAIKSNGGSTEIHAVVGTRKRGDAGFYYVKSADGGRSWTTPFKLGDESAAHGDIALSKEGRLAAVWDMIDAETNDGSLAIYEAQSNDGGAHWTAARRLSTPKASASHPRLVASPNGFVAFWTEQSEGADARLAITRVYNQKLGQAGR</sequence>
<dbReference type="Gene3D" id="2.130.10.10">
    <property type="entry name" value="YVTN repeat-like/Quinoprotein amine dehydrogenase"/>
    <property type="match status" value="1"/>
</dbReference>
<dbReference type="Pfam" id="PF13088">
    <property type="entry name" value="BNR_2"/>
    <property type="match status" value="1"/>
</dbReference>
<dbReference type="EMBL" id="JAZHYN010000002">
    <property type="protein sequence ID" value="MEF3365116.1"/>
    <property type="molecule type" value="Genomic_DNA"/>
</dbReference>
<dbReference type="CDD" id="cd15482">
    <property type="entry name" value="Sialidase_non-viral"/>
    <property type="match status" value="1"/>
</dbReference>
<dbReference type="InterPro" id="IPR011040">
    <property type="entry name" value="Sialidase"/>
</dbReference>
<protein>
    <submittedName>
        <fullName evidence="2">Sialidase family protein</fullName>
        <ecNumber evidence="2">3.2.1.-</ecNumber>
    </submittedName>
</protein>
<keyword evidence="2" id="KW-0326">Glycosidase</keyword>
<evidence type="ECO:0000313" key="3">
    <source>
        <dbReference type="Proteomes" id="UP001350748"/>
    </source>
</evidence>
<gene>
    <name evidence="2" type="ORF">V3H18_01060</name>
</gene>
<dbReference type="InterPro" id="IPR015943">
    <property type="entry name" value="WD40/YVTN_repeat-like_dom_sf"/>
</dbReference>
<accession>A0ABU7XCK5</accession>
<dbReference type="Proteomes" id="UP001350748">
    <property type="component" value="Unassembled WGS sequence"/>
</dbReference>
<dbReference type="GO" id="GO:0016798">
    <property type="term" value="F:hydrolase activity, acting on glycosyl bonds"/>
    <property type="evidence" value="ECO:0007669"/>
    <property type="project" value="UniProtKB-KW"/>
</dbReference>
<feature type="domain" description="Sialidase" evidence="1">
    <location>
        <begin position="99"/>
        <end position="377"/>
    </location>
</feature>